<dbReference type="EMBL" id="HG739087">
    <property type="protein sequence ID" value="CDO99357.1"/>
    <property type="molecule type" value="Genomic_DNA"/>
</dbReference>
<feature type="chain" id="PRO_5001654187" description="S-acyltransferase" evidence="9">
    <location>
        <begin position="18"/>
        <end position="173"/>
    </location>
</feature>
<accession>A0A068TTI4</accession>
<dbReference type="STRING" id="49390.A0A068TTI4"/>
<comment type="similarity">
    <text evidence="2 8">Belongs to the DHHC palmitoyltransferase family.</text>
</comment>
<comment type="catalytic activity">
    <reaction evidence="8">
        <text>L-cysteinyl-[protein] + hexadecanoyl-CoA = S-hexadecanoyl-L-cysteinyl-[protein] + CoA</text>
        <dbReference type="Rhea" id="RHEA:36683"/>
        <dbReference type="Rhea" id="RHEA-COMP:10131"/>
        <dbReference type="Rhea" id="RHEA-COMP:11032"/>
        <dbReference type="ChEBI" id="CHEBI:29950"/>
        <dbReference type="ChEBI" id="CHEBI:57287"/>
        <dbReference type="ChEBI" id="CHEBI:57379"/>
        <dbReference type="ChEBI" id="CHEBI:74151"/>
        <dbReference type="EC" id="2.3.1.225"/>
    </reaction>
</comment>
<dbReference type="InParanoid" id="A0A068TTI4"/>
<feature type="signal peptide" evidence="9">
    <location>
        <begin position="1"/>
        <end position="17"/>
    </location>
</feature>
<evidence type="ECO:0000313" key="12">
    <source>
        <dbReference type="Proteomes" id="UP000295252"/>
    </source>
</evidence>
<evidence type="ECO:0000256" key="7">
    <source>
        <dbReference type="ARBA" id="ARBA00023315"/>
    </source>
</evidence>
<proteinExistence type="inferred from homology"/>
<evidence type="ECO:0000256" key="8">
    <source>
        <dbReference type="RuleBase" id="RU079119"/>
    </source>
</evidence>
<dbReference type="Proteomes" id="UP000295252">
    <property type="component" value="Chromosome V"/>
</dbReference>
<protein>
    <recommendedName>
        <fullName evidence="8">S-acyltransferase</fullName>
        <ecNumber evidence="8">2.3.1.225</ecNumber>
    </recommendedName>
    <alternativeName>
        <fullName evidence="8">Palmitoyltransferase</fullName>
    </alternativeName>
</protein>
<keyword evidence="3 8" id="KW-0808">Transferase</keyword>
<evidence type="ECO:0000256" key="4">
    <source>
        <dbReference type="ARBA" id="ARBA00022692"/>
    </source>
</evidence>
<organism evidence="11 12">
    <name type="scientific">Coffea canephora</name>
    <name type="common">Robusta coffee</name>
    <dbReference type="NCBI Taxonomy" id="49390"/>
    <lineage>
        <taxon>Eukaryota</taxon>
        <taxon>Viridiplantae</taxon>
        <taxon>Streptophyta</taxon>
        <taxon>Embryophyta</taxon>
        <taxon>Tracheophyta</taxon>
        <taxon>Spermatophyta</taxon>
        <taxon>Magnoliopsida</taxon>
        <taxon>eudicotyledons</taxon>
        <taxon>Gunneridae</taxon>
        <taxon>Pentapetalae</taxon>
        <taxon>asterids</taxon>
        <taxon>lamiids</taxon>
        <taxon>Gentianales</taxon>
        <taxon>Rubiaceae</taxon>
        <taxon>Ixoroideae</taxon>
        <taxon>Gardenieae complex</taxon>
        <taxon>Bertiereae - Coffeeae clade</taxon>
        <taxon>Coffeeae</taxon>
        <taxon>Coffea</taxon>
    </lineage>
</organism>
<keyword evidence="5" id="KW-1133">Transmembrane helix</keyword>
<dbReference type="PhylomeDB" id="A0A068TTI4"/>
<dbReference type="InterPro" id="IPR039859">
    <property type="entry name" value="PFA4/ZDH16/20/ERF2-like"/>
</dbReference>
<reference evidence="12" key="1">
    <citation type="journal article" date="2014" name="Science">
        <title>The coffee genome provides insight into the convergent evolution of caffeine biosynthesis.</title>
        <authorList>
            <person name="Denoeud F."/>
            <person name="Carretero-Paulet L."/>
            <person name="Dereeper A."/>
            <person name="Droc G."/>
            <person name="Guyot R."/>
            <person name="Pietrella M."/>
            <person name="Zheng C."/>
            <person name="Alberti A."/>
            <person name="Anthony F."/>
            <person name="Aprea G."/>
            <person name="Aury J.M."/>
            <person name="Bento P."/>
            <person name="Bernard M."/>
            <person name="Bocs S."/>
            <person name="Campa C."/>
            <person name="Cenci A."/>
            <person name="Combes M.C."/>
            <person name="Crouzillat D."/>
            <person name="Da Silva C."/>
            <person name="Daddiego L."/>
            <person name="De Bellis F."/>
            <person name="Dussert S."/>
            <person name="Garsmeur O."/>
            <person name="Gayraud T."/>
            <person name="Guignon V."/>
            <person name="Jahn K."/>
            <person name="Jamilloux V."/>
            <person name="Joet T."/>
            <person name="Labadie K."/>
            <person name="Lan T."/>
            <person name="Leclercq J."/>
            <person name="Lepelley M."/>
            <person name="Leroy T."/>
            <person name="Li L.T."/>
            <person name="Librado P."/>
            <person name="Lopez L."/>
            <person name="Munoz A."/>
            <person name="Noel B."/>
            <person name="Pallavicini A."/>
            <person name="Perrotta G."/>
            <person name="Poncet V."/>
            <person name="Pot D."/>
            <person name="Priyono X."/>
            <person name="Rigoreau M."/>
            <person name="Rouard M."/>
            <person name="Rozas J."/>
            <person name="Tranchant-Dubreuil C."/>
            <person name="VanBuren R."/>
            <person name="Zhang Q."/>
            <person name="Andrade A.C."/>
            <person name="Argout X."/>
            <person name="Bertrand B."/>
            <person name="de Kochko A."/>
            <person name="Graziosi G."/>
            <person name="Henry R.J."/>
            <person name="Jayarama X."/>
            <person name="Ming R."/>
            <person name="Nagai C."/>
            <person name="Rounsley S."/>
            <person name="Sankoff D."/>
            <person name="Giuliano G."/>
            <person name="Albert V.A."/>
            <person name="Wincker P."/>
            <person name="Lashermes P."/>
        </authorList>
    </citation>
    <scope>NUCLEOTIDE SEQUENCE [LARGE SCALE GENOMIC DNA]</scope>
    <source>
        <strain evidence="12">cv. DH200-94</strain>
    </source>
</reference>
<name>A0A068TTI4_COFCA</name>
<keyword evidence="9" id="KW-0732">Signal</keyword>
<evidence type="ECO:0000256" key="5">
    <source>
        <dbReference type="ARBA" id="ARBA00022989"/>
    </source>
</evidence>
<keyword evidence="6" id="KW-0472">Membrane</keyword>
<dbReference type="Gramene" id="CDO99357">
    <property type="protein sequence ID" value="CDO99357"/>
    <property type="gene ID" value="GSCOC_T00026494001"/>
</dbReference>
<dbReference type="InterPro" id="IPR001594">
    <property type="entry name" value="Palmitoyltrfase_DHHC"/>
</dbReference>
<dbReference type="Pfam" id="PF01529">
    <property type="entry name" value="DHHC"/>
    <property type="match status" value="1"/>
</dbReference>
<comment type="subcellular location">
    <subcellularLocation>
        <location evidence="1">Endomembrane system</location>
        <topology evidence="1">Multi-pass membrane protein</topology>
    </subcellularLocation>
</comment>
<dbReference type="GO" id="GO:0019706">
    <property type="term" value="F:protein-cysteine S-palmitoyltransferase activity"/>
    <property type="evidence" value="ECO:0007669"/>
    <property type="project" value="UniProtKB-EC"/>
</dbReference>
<comment type="domain">
    <text evidence="8">The DHHC domain is required for palmitoyltransferase activity.</text>
</comment>
<sequence length="173" mass="20176">MVCLVYLLFMPFLECPGYYLKVLPLEFKDHHCVWLNNCVGHVNYKTFFCLRCLRRCFMHILPGMSIYLFQFSKRFLFFYSMLPSGHFRAPAGAIDSCADHLYYHEGVRAMWLAEKEGYLYSHPYDLGAYENMISVLGPNIFCWVCPTSEQIGSGLRFRAGVDKLLGISFFRPM</sequence>
<dbReference type="PANTHER" id="PTHR12246">
    <property type="entry name" value="PALMITOYLTRANSFERASE ZDHHC16"/>
    <property type="match status" value="1"/>
</dbReference>
<dbReference type="GO" id="GO:0012505">
    <property type="term" value="C:endomembrane system"/>
    <property type="evidence" value="ECO:0007669"/>
    <property type="project" value="UniProtKB-SubCell"/>
</dbReference>
<evidence type="ECO:0000256" key="9">
    <source>
        <dbReference type="SAM" id="SignalP"/>
    </source>
</evidence>
<evidence type="ECO:0000313" key="11">
    <source>
        <dbReference type="EMBL" id="CDO99357.1"/>
    </source>
</evidence>
<evidence type="ECO:0000256" key="3">
    <source>
        <dbReference type="ARBA" id="ARBA00022679"/>
    </source>
</evidence>
<dbReference type="PROSITE" id="PS50216">
    <property type="entry name" value="DHHC"/>
    <property type="match status" value="1"/>
</dbReference>
<keyword evidence="7 8" id="KW-0012">Acyltransferase</keyword>
<gene>
    <name evidence="11" type="ORF">GSCOC_T00026494001</name>
</gene>
<keyword evidence="4" id="KW-0812">Transmembrane</keyword>
<dbReference type="OrthoDB" id="331948at2759"/>
<evidence type="ECO:0000256" key="1">
    <source>
        <dbReference type="ARBA" id="ARBA00004127"/>
    </source>
</evidence>
<dbReference type="AlphaFoldDB" id="A0A068TTI4"/>
<evidence type="ECO:0000256" key="6">
    <source>
        <dbReference type="ARBA" id="ARBA00023136"/>
    </source>
</evidence>
<keyword evidence="12" id="KW-1185">Reference proteome</keyword>
<feature type="domain" description="Palmitoyltransferase DHHC" evidence="10">
    <location>
        <begin position="29"/>
        <end position="66"/>
    </location>
</feature>
<evidence type="ECO:0000259" key="10">
    <source>
        <dbReference type="Pfam" id="PF01529"/>
    </source>
</evidence>
<evidence type="ECO:0000256" key="2">
    <source>
        <dbReference type="ARBA" id="ARBA00008574"/>
    </source>
</evidence>
<dbReference type="EC" id="2.3.1.225" evidence="8"/>